<reference evidence="1" key="1">
    <citation type="submission" date="2023-04" db="EMBL/GenBank/DDBJ databases">
        <title>Aspergillus oryzae NBRC 4228.</title>
        <authorList>
            <person name="Ichikawa N."/>
            <person name="Sato H."/>
            <person name="Tonouchi N."/>
        </authorList>
    </citation>
    <scope>NUCLEOTIDE SEQUENCE</scope>
    <source>
        <strain evidence="1">NBRC 4228</strain>
    </source>
</reference>
<protein>
    <submittedName>
        <fullName evidence="1">Unnamed protein product</fullName>
    </submittedName>
</protein>
<evidence type="ECO:0000313" key="1">
    <source>
        <dbReference type="EMBL" id="GMG28099.1"/>
    </source>
</evidence>
<dbReference type="AlphaFoldDB" id="A0AAN4YIF4"/>
<dbReference type="EMBL" id="BSYA01000041">
    <property type="protein sequence ID" value="GMG28099.1"/>
    <property type="molecule type" value="Genomic_DNA"/>
</dbReference>
<organism evidence="1 2">
    <name type="scientific">Aspergillus oryzae</name>
    <name type="common">Yellow koji mold</name>
    <dbReference type="NCBI Taxonomy" id="5062"/>
    <lineage>
        <taxon>Eukaryota</taxon>
        <taxon>Fungi</taxon>
        <taxon>Dikarya</taxon>
        <taxon>Ascomycota</taxon>
        <taxon>Pezizomycotina</taxon>
        <taxon>Eurotiomycetes</taxon>
        <taxon>Eurotiomycetidae</taxon>
        <taxon>Eurotiales</taxon>
        <taxon>Aspergillaceae</taxon>
        <taxon>Aspergillus</taxon>
        <taxon>Aspergillus subgen. Circumdati</taxon>
    </lineage>
</organism>
<accession>A0AAN4YIF4</accession>
<sequence>MRGWPRKPNLSGQYFTRRGDCAAPGVSGPTLWRRGYLPGDIETLGVEGHGVGLVLYGAVDHAEVDAKPTGVGVEVQQDDWGGVGSDFGGCFGEIEAVHLGFEGLVWIEGLLGVVAGASWCEVHHKQRQCTSAPRDPSLVLQSSPYWDIESDTTPEIGETLRRTTSNPMRPNPNPSPPSFLGPILIARPPCSCLIVAFELEKKSIRGLGSNIASTYQAARFNTGCHQVSKMTLTVSGRADRTMPVWNYQIGWQTPNAVAKEADNTTSRAGEVQRLRQIQLSTMISPRFLRIRCTKNDSCRGAVPMACGSGSQILKSTKPCMHVIHVWHWEDVFPDFILGGGGQKGNESPKTDDVHTRLQVNSIAHENRLRQVPAAGDGEDSEIARADGDGGLRQQDDVAHGCYQAAGEGEEVAVAEEVAEEGGGERSDGCYDVHWDAHHLGADCRPAELVEDCGGEEGDGIACVYDAEVHYRTVLLGLLVSRFIRASPWSSFRRARSKARSSSFRNVADSGQSTMMNLDIAAITTVARPSMMKIQRQPSYPASPDMLLMA</sequence>
<comment type="caution">
    <text evidence="1">The sequence shown here is derived from an EMBL/GenBank/DDBJ whole genome shotgun (WGS) entry which is preliminary data.</text>
</comment>
<name>A0AAN4YIF4_ASPOZ</name>
<proteinExistence type="predicted"/>
<gene>
    <name evidence="1" type="ORF">Aory04_000459100</name>
</gene>
<evidence type="ECO:0000313" key="2">
    <source>
        <dbReference type="Proteomes" id="UP001165205"/>
    </source>
</evidence>
<dbReference type="Proteomes" id="UP001165205">
    <property type="component" value="Unassembled WGS sequence"/>
</dbReference>